<dbReference type="FunCoup" id="Q4UCW7">
    <property type="interactions" value="18"/>
</dbReference>
<dbReference type="eggNOG" id="KOG1870">
    <property type="taxonomic scope" value="Eukaryota"/>
</dbReference>
<dbReference type="RefSeq" id="XP_954810.1">
    <property type="nucleotide sequence ID" value="XM_949717.1"/>
</dbReference>
<dbReference type="InParanoid" id="Q4UCW7"/>
<keyword evidence="3" id="KW-0687">Ribonucleoprotein</keyword>
<dbReference type="GeneID" id="3865240"/>
<evidence type="ECO:0000313" key="4">
    <source>
        <dbReference type="EMBL" id="CAI75334.1"/>
    </source>
</evidence>
<reference evidence="4 5" key="1">
    <citation type="journal article" date="2005" name="Science">
        <title>Genome of the host-cell transforming parasite Theileria annulata compared with T. parva.</title>
        <authorList>
            <person name="Pain A."/>
            <person name="Renauld H."/>
            <person name="Berriman M."/>
            <person name="Murphy L."/>
            <person name="Yeats C.A."/>
            <person name="Weir W."/>
            <person name="Kerhornou A."/>
            <person name="Aslett M."/>
            <person name="Bishop R."/>
            <person name="Bouchier C."/>
            <person name="Cochet M."/>
            <person name="Coulson R.M.R."/>
            <person name="Cronin A."/>
            <person name="de Villiers E.P."/>
            <person name="Fraser A."/>
            <person name="Fosker N."/>
            <person name="Gardner M."/>
            <person name="Goble A."/>
            <person name="Griffiths-Jones S."/>
            <person name="Harris D.E."/>
            <person name="Katzer F."/>
            <person name="Larke N."/>
            <person name="Lord A."/>
            <person name="Maser P."/>
            <person name="McKellar S."/>
            <person name="Mooney P."/>
            <person name="Morton F."/>
            <person name="Nene V."/>
            <person name="O'Neil S."/>
            <person name="Price C."/>
            <person name="Quail M.A."/>
            <person name="Rabbinowitsch E."/>
            <person name="Rawlings N.D."/>
            <person name="Rutter S."/>
            <person name="Saunders D."/>
            <person name="Seeger K."/>
            <person name="Shah T."/>
            <person name="Squares R."/>
            <person name="Squares S."/>
            <person name="Tivey A."/>
            <person name="Walker A.R."/>
            <person name="Woodward J."/>
            <person name="Dobbelaere D.A.E."/>
            <person name="Langsley G."/>
            <person name="Rajandream M.A."/>
            <person name="McKeever D."/>
            <person name="Shiels B."/>
            <person name="Tait A."/>
            <person name="Barrell B.G."/>
            <person name="Hall N."/>
        </authorList>
    </citation>
    <scope>NUCLEOTIDE SEQUENCE [LARGE SCALE GENOMIC DNA]</scope>
    <source>
        <strain evidence="5">Ankara</strain>
    </source>
</reference>
<evidence type="ECO:0000313" key="5">
    <source>
        <dbReference type="Proteomes" id="UP000001950"/>
    </source>
</evidence>
<dbReference type="InterPro" id="IPR057268">
    <property type="entry name" value="Ribosomal_L18"/>
</dbReference>
<keyword evidence="2 4" id="KW-0689">Ribosomal protein</keyword>
<dbReference type="GO" id="GO:1990904">
    <property type="term" value="C:ribonucleoprotein complex"/>
    <property type="evidence" value="ECO:0007669"/>
    <property type="project" value="UniProtKB-KW"/>
</dbReference>
<dbReference type="VEuPathDB" id="PiroplasmaDB:TA04425"/>
<dbReference type="OMA" id="KKQMYAT"/>
<proteinExistence type="inferred from homology"/>
<evidence type="ECO:0000256" key="3">
    <source>
        <dbReference type="ARBA" id="ARBA00023274"/>
    </source>
</evidence>
<dbReference type="CDD" id="cd00432">
    <property type="entry name" value="Ribosomal_L18_L5e"/>
    <property type="match status" value="1"/>
</dbReference>
<dbReference type="KEGG" id="tan:TA04425"/>
<dbReference type="SUPFAM" id="SSF53137">
    <property type="entry name" value="Translational machinery components"/>
    <property type="match status" value="1"/>
</dbReference>
<protein>
    <submittedName>
        <fullName evidence="4">Ribosomal protein L18, putative</fullName>
    </submittedName>
</protein>
<organism evidence="4 5">
    <name type="scientific">Theileria annulata</name>
    <dbReference type="NCBI Taxonomy" id="5874"/>
    <lineage>
        <taxon>Eukaryota</taxon>
        <taxon>Sar</taxon>
        <taxon>Alveolata</taxon>
        <taxon>Apicomplexa</taxon>
        <taxon>Aconoidasida</taxon>
        <taxon>Piroplasmida</taxon>
        <taxon>Theileriidae</taxon>
        <taxon>Theileria</taxon>
    </lineage>
</organism>
<evidence type="ECO:0000256" key="1">
    <source>
        <dbReference type="ARBA" id="ARBA00007116"/>
    </source>
</evidence>
<dbReference type="OrthoDB" id="309483at2759"/>
<gene>
    <name evidence="4" type="ORF">TA04425</name>
</gene>
<accession>Q4UCW7</accession>
<keyword evidence="5" id="KW-1185">Reference proteome</keyword>
<dbReference type="Gene3D" id="3.30.420.100">
    <property type="match status" value="1"/>
</dbReference>
<dbReference type="GO" id="GO:0005840">
    <property type="term" value="C:ribosome"/>
    <property type="evidence" value="ECO:0007669"/>
    <property type="project" value="UniProtKB-KW"/>
</dbReference>
<evidence type="ECO:0000256" key="2">
    <source>
        <dbReference type="ARBA" id="ARBA00022980"/>
    </source>
</evidence>
<name>Q4UCW7_THEAN</name>
<dbReference type="Proteomes" id="UP000001950">
    <property type="component" value="Chromosome 3"/>
</dbReference>
<comment type="similarity">
    <text evidence="1">Belongs to the universal ribosomal protein uL18 family.</text>
</comment>
<sequence length="191" mass="22635">MKKLWIIIIYIGYVNSFINNKIINNINNKLFLTKRSQLYGYPKPRKLYKKGNWYNIFDEEIEKVELGKPCKKLTNDIIQGKRRLRFTLKKTKKQMYATIVDDITHDVLCFVSTNFKCYSHIFGTIPTKQCNTNLFSYGFTLRFGYERNKGGTIKAAYELGKLIGKQALSKGISKVYFDRNHYKYFHFQFIN</sequence>
<dbReference type="AlphaFoldDB" id="Q4UCW7"/>
<dbReference type="STRING" id="5874.Q4UCW7"/>
<dbReference type="EMBL" id="CR940352">
    <property type="protein sequence ID" value="CAI75334.1"/>
    <property type="molecule type" value="Genomic_DNA"/>
</dbReference>